<dbReference type="InterPro" id="IPR013328">
    <property type="entry name" value="6PGD_dom2"/>
</dbReference>
<dbReference type="InterPro" id="IPR008927">
    <property type="entry name" value="6-PGluconate_DH-like_C_sf"/>
</dbReference>
<keyword evidence="5" id="KW-0520">NAD</keyword>
<evidence type="ECO:0000256" key="5">
    <source>
        <dbReference type="ARBA" id="ARBA00023027"/>
    </source>
</evidence>
<dbReference type="AlphaFoldDB" id="A0A941D713"/>
<evidence type="ECO:0000256" key="4">
    <source>
        <dbReference type="ARBA" id="ARBA00023002"/>
    </source>
</evidence>
<evidence type="ECO:0000313" key="10">
    <source>
        <dbReference type="Proteomes" id="UP000677016"/>
    </source>
</evidence>
<dbReference type="Proteomes" id="UP000677016">
    <property type="component" value="Unassembled WGS sequence"/>
</dbReference>
<evidence type="ECO:0000259" key="7">
    <source>
        <dbReference type="Pfam" id="PF01232"/>
    </source>
</evidence>
<dbReference type="RefSeq" id="WP_211600798.1">
    <property type="nucleotide sequence ID" value="NZ_JAGSNF010000001.1"/>
</dbReference>
<dbReference type="InterPro" id="IPR036291">
    <property type="entry name" value="NAD(P)-bd_dom_sf"/>
</dbReference>
<keyword evidence="10" id="KW-1185">Reference proteome</keyword>
<dbReference type="PRINTS" id="PR00084">
    <property type="entry name" value="MTLDHDRGNASE"/>
</dbReference>
<evidence type="ECO:0000256" key="1">
    <source>
        <dbReference type="ARBA" id="ARBA00006541"/>
    </source>
</evidence>
<dbReference type="Gene3D" id="3.40.50.720">
    <property type="entry name" value="NAD(P)-binding Rossmann-like Domain"/>
    <property type="match status" value="1"/>
</dbReference>
<reference evidence="9" key="1">
    <citation type="submission" date="2021-04" db="EMBL/GenBank/DDBJ databases">
        <title>Phycicoccus avicenniae sp. nov., a novel endophytic actinomycetes isolated from branch of Avicennia mariana.</title>
        <authorList>
            <person name="Tuo L."/>
        </authorList>
    </citation>
    <scope>NUCLEOTIDE SEQUENCE</scope>
    <source>
        <strain evidence="9">BSK3Z-2</strain>
    </source>
</reference>
<dbReference type="Gene3D" id="1.10.1040.10">
    <property type="entry name" value="N-(1-d-carboxylethyl)-l-norvaline Dehydrogenase, domain 2"/>
    <property type="match status" value="1"/>
</dbReference>
<evidence type="ECO:0000256" key="2">
    <source>
        <dbReference type="ARBA" id="ARBA00012939"/>
    </source>
</evidence>
<dbReference type="Pfam" id="PF08125">
    <property type="entry name" value="Mannitol_dh_C"/>
    <property type="match status" value="1"/>
</dbReference>
<proteinExistence type="inferred from homology"/>
<keyword evidence="4" id="KW-0560">Oxidoreductase</keyword>
<dbReference type="InterPro" id="IPR013118">
    <property type="entry name" value="Mannitol_DH_C"/>
</dbReference>
<protein>
    <recommendedName>
        <fullName evidence="3">Mannitol-1-phosphate 5-dehydrogenase</fullName>
        <ecNumber evidence="2">1.1.1.17</ecNumber>
    </recommendedName>
</protein>
<dbReference type="PANTHER" id="PTHR43362:SF1">
    <property type="entry name" value="MANNITOL DEHYDROGENASE 2-RELATED"/>
    <property type="match status" value="1"/>
</dbReference>
<dbReference type="Pfam" id="PF01232">
    <property type="entry name" value="Mannitol_dh"/>
    <property type="match status" value="1"/>
</dbReference>
<evidence type="ECO:0000256" key="6">
    <source>
        <dbReference type="ARBA" id="ARBA00048615"/>
    </source>
</evidence>
<evidence type="ECO:0000313" key="9">
    <source>
        <dbReference type="EMBL" id="MBR7741707.1"/>
    </source>
</evidence>
<dbReference type="InterPro" id="IPR050988">
    <property type="entry name" value="Mannitol_DH/Oxidoreductase"/>
</dbReference>
<dbReference type="GO" id="GO:0008926">
    <property type="term" value="F:mannitol-1-phosphate 5-dehydrogenase activity"/>
    <property type="evidence" value="ECO:0007669"/>
    <property type="project" value="UniProtKB-EC"/>
</dbReference>
<name>A0A941D713_9MICO</name>
<sequence length="410" mass="43500">MAHLGLGAFHRAHQAWFTEVANRCGGEQWGVAAFTGRRPDAARALRATGCRYDLVVRGPDADRRETVSAVVEAHDGADAVAWRRTMATVAVLTVTVTEAGYLDDEARDAEDVRALAAGRLPRSPAARIVDGLRARLATGGGGMAVVACDNLDSNGALLGRRVGGLAGRLDPDLADWIGDEVSFVSSVVDRITPAPTDEGLVTEPHASWVLAGDFPAGRPAWEVAGALFVDDVRPYEQRKLWLLNAGHSLLALTGLPRGHRTVADAMRDPECVAQLGELWDGLGPVLPFTPDELDRERESVTARFANARIEHSLAQIAVDSALKLGIRVLPVVEERRRRGLDAGRGQLRTVAAWAAAVRGGLLDGPDLPGSPADLATSALRHLSSSLADDPDVVAELAELVSVPDPTGTPR</sequence>
<evidence type="ECO:0000256" key="3">
    <source>
        <dbReference type="ARBA" id="ARBA00016219"/>
    </source>
</evidence>
<dbReference type="GO" id="GO:0019594">
    <property type="term" value="P:mannitol metabolic process"/>
    <property type="evidence" value="ECO:0007669"/>
    <property type="project" value="InterPro"/>
</dbReference>
<feature type="domain" description="Mannitol dehydrogenase N-terminal" evidence="7">
    <location>
        <begin position="3"/>
        <end position="222"/>
    </location>
</feature>
<dbReference type="InterPro" id="IPR000669">
    <property type="entry name" value="Mannitol_DH"/>
</dbReference>
<dbReference type="EMBL" id="JAGSNF010000001">
    <property type="protein sequence ID" value="MBR7741707.1"/>
    <property type="molecule type" value="Genomic_DNA"/>
</dbReference>
<accession>A0A941D713</accession>
<dbReference type="EC" id="1.1.1.17" evidence="2"/>
<comment type="caution">
    <text evidence="9">The sequence shown here is derived from an EMBL/GenBank/DDBJ whole genome shotgun (WGS) entry which is preliminary data.</text>
</comment>
<dbReference type="PROSITE" id="PS00974">
    <property type="entry name" value="MANNITOL_DHGENASE"/>
    <property type="match status" value="1"/>
</dbReference>
<dbReference type="PANTHER" id="PTHR43362">
    <property type="entry name" value="MANNITOL DEHYDROGENASE DSF1-RELATED"/>
    <property type="match status" value="1"/>
</dbReference>
<organism evidence="9 10">
    <name type="scientific">Phycicoccus avicenniae</name>
    <dbReference type="NCBI Taxonomy" id="2828860"/>
    <lineage>
        <taxon>Bacteria</taxon>
        <taxon>Bacillati</taxon>
        <taxon>Actinomycetota</taxon>
        <taxon>Actinomycetes</taxon>
        <taxon>Micrococcales</taxon>
        <taxon>Intrasporangiaceae</taxon>
        <taxon>Phycicoccus</taxon>
    </lineage>
</organism>
<dbReference type="SUPFAM" id="SSF48179">
    <property type="entry name" value="6-phosphogluconate dehydrogenase C-terminal domain-like"/>
    <property type="match status" value="1"/>
</dbReference>
<gene>
    <name evidence="9" type="ORF">KC207_00160</name>
</gene>
<evidence type="ECO:0000259" key="8">
    <source>
        <dbReference type="Pfam" id="PF08125"/>
    </source>
</evidence>
<feature type="domain" description="Mannitol dehydrogenase C-terminal" evidence="8">
    <location>
        <begin position="231"/>
        <end position="355"/>
    </location>
</feature>
<dbReference type="InterPro" id="IPR023027">
    <property type="entry name" value="Mannitol_DH_CS"/>
</dbReference>
<dbReference type="SUPFAM" id="SSF51735">
    <property type="entry name" value="NAD(P)-binding Rossmann-fold domains"/>
    <property type="match status" value="1"/>
</dbReference>
<comment type="catalytic activity">
    <reaction evidence="6">
        <text>D-mannitol 1-phosphate + NAD(+) = beta-D-fructose 6-phosphate + NADH + H(+)</text>
        <dbReference type="Rhea" id="RHEA:19661"/>
        <dbReference type="ChEBI" id="CHEBI:15378"/>
        <dbReference type="ChEBI" id="CHEBI:57540"/>
        <dbReference type="ChEBI" id="CHEBI:57634"/>
        <dbReference type="ChEBI" id="CHEBI:57945"/>
        <dbReference type="ChEBI" id="CHEBI:61381"/>
        <dbReference type="EC" id="1.1.1.17"/>
    </reaction>
</comment>
<comment type="similarity">
    <text evidence="1">Belongs to the mannitol dehydrogenase family.</text>
</comment>
<dbReference type="InterPro" id="IPR013131">
    <property type="entry name" value="Mannitol_DH_N"/>
</dbReference>